<protein>
    <submittedName>
        <fullName evidence="1">Uncharacterized protein</fullName>
    </submittedName>
</protein>
<proteinExistence type="predicted"/>
<comment type="caution">
    <text evidence="1">The sequence shown here is derived from an EMBL/GenBank/DDBJ whole genome shotgun (WGS) entry which is preliminary data.</text>
</comment>
<keyword evidence="2" id="KW-1185">Reference proteome</keyword>
<dbReference type="AlphaFoldDB" id="A0A8X6G4D4"/>
<dbReference type="EMBL" id="BMAO01024441">
    <property type="protein sequence ID" value="GFQ95363.1"/>
    <property type="molecule type" value="Genomic_DNA"/>
</dbReference>
<gene>
    <name evidence="1" type="ORF">TNCT_21461</name>
</gene>
<name>A0A8X6G4D4_TRICU</name>
<dbReference type="OrthoDB" id="10331555at2759"/>
<dbReference type="Proteomes" id="UP000887116">
    <property type="component" value="Unassembled WGS sequence"/>
</dbReference>
<organism evidence="1 2">
    <name type="scientific">Trichonephila clavata</name>
    <name type="common">Joro spider</name>
    <name type="synonym">Nephila clavata</name>
    <dbReference type="NCBI Taxonomy" id="2740835"/>
    <lineage>
        <taxon>Eukaryota</taxon>
        <taxon>Metazoa</taxon>
        <taxon>Ecdysozoa</taxon>
        <taxon>Arthropoda</taxon>
        <taxon>Chelicerata</taxon>
        <taxon>Arachnida</taxon>
        <taxon>Araneae</taxon>
        <taxon>Araneomorphae</taxon>
        <taxon>Entelegynae</taxon>
        <taxon>Araneoidea</taxon>
        <taxon>Nephilidae</taxon>
        <taxon>Trichonephila</taxon>
    </lineage>
</organism>
<accession>A0A8X6G4D4</accession>
<evidence type="ECO:0000313" key="2">
    <source>
        <dbReference type="Proteomes" id="UP000887116"/>
    </source>
</evidence>
<evidence type="ECO:0000313" key="1">
    <source>
        <dbReference type="EMBL" id="GFQ95363.1"/>
    </source>
</evidence>
<reference evidence="1" key="1">
    <citation type="submission" date="2020-07" db="EMBL/GenBank/DDBJ databases">
        <title>Multicomponent nature underlies the extraordinary mechanical properties of spider dragline silk.</title>
        <authorList>
            <person name="Kono N."/>
            <person name="Nakamura H."/>
            <person name="Mori M."/>
            <person name="Yoshida Y."/>
            <person name="Ohtoshi R."/>
            <person name="Malay A.D."/>
            <person name="Moran D.A.P."/>
            <person name="Tomita M."/>
            <person name="Numata K."/>
            <person name="Arakawa K."/>
        </authorList>
    </citation>
    <scope>NUCLEOTIDE SEQUENCE</scope>
</reference>
<sequence length="124" mass="14536">MKLAKLNNTSLNDIREQPDISDLPFPHFIILEPDDSHREQRPENPTSRQIYRLVSLNQLLMLIRIASESIKVLAQSNKRNPRVESCVIQELVWRAEREGSQYWTYKTELAFRLSSKICLLKSQV</sequence>